<dbReference type="EMBL" id="JOJR01003361">
    <property type="protein sequence ID" value="RCN27872.1"/>
    <property type="molecule type" value="Genomic_DNA"/>
</dbReference>
<accession>A0A368F732</accession>
<evidence type="ECO:0000313" key="2">
    <source>
        <dbReference type="EMBL" id="RCN27872.1"/>
    </source>
</evidence>
<keyword evidence="1" id="KW-1133">Transmembrane helix</keyword>
<protein>
    <submittedName>
        <fullName evidence="2">Uncharacterized protein</fullName>
    </submittedName>
</protein>
<keyword evidence="1" id="KW-0812">Transmembrane</keyword>
<gene>
    <name evidence="2" type="ORF">ANCCAN_26392</name>
</gene>
<name>A0A368F732_ANCCA</name>
<evidence type="ECO:0000313" key="3">
    <source>
        <dbReference type="Proteomes" id="UP000252519"/>
    </source>
</evidence>
<dbReference type="Proteomes" id="UP000252519">
    <property type="component" value="Unassembled WGS sequence"/>
</dbReference>
<organism evidence="2 3">
    <name type="scientific">Ancylostoma caninum</name>
    <name type="common">Dog hookworm</name>
    <dbReference type="NCBI Taxonomy" id="29170"/>
    <lineage>
        <taxon>Eukaryota</taxon>
        <taxon>Metazoa</taxon>
        <taxon>Ecdysozoa</taxon>
        <taxon>Nematoda</taxon>
        <taxon>Chromadorea</taxon>
        <taxon>Rhabditida</taxon>
        <taxon>Rhabditina</taxon>
        <taxon>Rhabditomorpha</taxon>
        <taxon>Strongyloidea</taxon>
        <taxon>Ancylostomatidae</taxon>
        <taxon>Ancylostomatinae</taxon>
        <taxon>Ancylostoma</taxon>
    </lineage>
</organism>
<comment type="caution">
    <text evidence="2">The sequence shown here is derived from an EMBL/GenBank/DDBJ whole genome shotgun (WGS) entry which is preliminary data.</text>
</comment>
<reference evidence="2 3" key="1">
    <citation type="submission" date="2014-10" db="EMBL/GenBank/DDBJ databases">
        <title>Draft genome of the hookworm Ancylostoma caninum.</title>
        <authorList>
            <person name="Mitreva M."/>
        </authorList>
    </citation>
    <scope>NUCLEOTIDE SEQUENCE [LARGE SCALE GENOMIC DNA]</scope>
    <source>
        <strain evidence="2 3">Baltimore</strain>
    </source>
</reference>
<sequence>MVDLTVSGPAQPPACRNGTISGYTRRLIFFFFNLINNFNLMTGLVDFGCHFSRMSSGSRIVCLILNQQFPPPQV</sequence>
<evidence type="ECO:0000256" key="1">
    <source>
        <dbReference type="SAM" id="Phobius"/>
    </source>
</evidence>
<proteinExistence type="predicted"/>
<keyword evidence="3" id="KW-1185">Reference proteome</keyword>
<keyword evidence="1" id="KW-0472">Membrane</keyword>
<dbReference type="AlphaFoldDB" id="A0A368F732"/>
<feature type="transmembrane region" description="Helical" evidence="1">
    <location>
        <begin position="27"/>
        <end position="49"/>
    </location>
</feature>